<evidence type="ECO:0008006" key="3">
    <source>
        <dbReference type="Google" id="ProtNLM"/>
    </source>
</evidence>
<evidence type="ECO:0000313" key="2">
    <source>
        <dbReference type="Proteomes" id="UP000183107"/>
    </source>
</evidence>
<protein>
    <recommendedName>
        <fullName evidence="3">DUF4376 domain-containing protein</fullName>
    </recommendedName>
</protein>
<dbReference type="Proteomes" id="UP000183107">
    <property type="component" value="Unassembled WGS sequence"/>
</dbReference>
<organism evidence="1 2">
    <name type="scientific">Nitrosospira briensis</name>
    <dbReference type="NCBI Taxonomy" id="35799"/>
    <lineage>
        <taxon>Bacteria</taxon>
        <taxon>Pseudomonadati</taxon>
        <taxon>Pseudomonadota</taxon>
        <taxon>Betaproteobacteria</taxon>
        <taxon>Nitrosomonadales</taxon>
        <taxon>Nitrosomonadaceae</taxon>
        <taxon>Nitrosospira</taxon>
    </lineage>
</organism>
<dbReference type="RefSeq" id="WP_143071870.1">
    <property type="nucleotide sequence ID" value="NZ_FOVJ01000001.1"/>
</dbReference>
<dbReference type="AlphaFoldDB" id="A0A1I4YHU5"/>
<proteinExistence type="predicted"/>
<name>A0A1I4YHU5_9PROT</name>
<accession>A0A1I4YHU5</accession>
<reference evidence="2" key="1">
    <citation type="submission" date="2016-10" db="EMBL/GenBank/DDBJ databases">
        <authorList>
            <person name="Varghese N."/>
        </authorList>
    </citation>
    <scope>NUCLEOTIDE SEQUENCE [LARGE SCALE GENOMIC DNA]</scope>
    <source>
        <strain evidence="2">Nsp8</strain>
    </source>
</reference>
<dbReference type="OrthoDB" id="8565491at2"/>
<keyword evidence="2" id="KW-1185">Reference proteome</keyword>
<sequence length="199" mass="21488">MEVTVIRDDGVVGIDGIFRRVDLTALPGGIRAIQWNGSNGHIEYDEAPNTALDNVTAFQPFIDLWIAAAWQSPAPSTPAIQPTAGQRKAAALARINAAYKAAVEARTGGYPEDEVRSWPKQEAEARAWLQDSITPTPWIDGAAAGRGISKVELIDRIIANAAQFAPVHGQLTGKRQKLCDQIAALGDQPTQQQLDAIQW</sequence>
<dbReference type="EMBL" id="FOVJ01000001">
    <property type="protein sequence ID" value="SFN37180.1"/>
    <property type="molecule type" value="Genomic_DNA"/>
</dbReference>
<gene>
    <name evidence="1" type="ORF">SAMN05216386_0692</name>
</gene>
<evidence type="ECO:0000313" key="1">
    <source>
        <dbReference type="EMBL" id="SFN37180.1"/>
    </source>
</evidence>